<keyword evidence="1" id="KW-1133">Transmembrane helix</keyword>
<organism evidence="2 3">
    <name type="scientific">Acaryochloris thomasi RCC1774</name>
    <dbReference type="NCBI Taxonomy" id="1764569"/>
    <lineage>
        <taxon>Bacteria</taxon>
        <taxon>Bacillati</taxon>
        <taxon>Cyanobacteriota</taxon>
        <taxon>Cyanophyceae</taxon>
        <taxon>Acaryochloridales</taxon>
        <taxon>Acaryochloridaceae</taxon>
        <taxon>Acaryochloris</taxon>
        <taxon>Acaryochloris thomasi</taxon>
    </lineage>
</organism>
<comment type="caution">
    <text evidence="2">The sequence shown here is derived from an EMBL/GenBank/DDBJ whole genome shotgun (WGS) entry which is preliminary data.</text>
</comment>
<sequence length="211" mass="23971">MLVPITREKFEELIPVVATGAQYSYYWGKGPDLLRRFLISFLSLVAVFAIGGFFGGGLQLILGLVAGLYWLWAPAMWASLRNGKYRRLGYSGFWQGQVLDIFVSEELIGKEETVNQQGELVIVENRERRINVEVGDESGFTFQVQAPLKRTHKSIRPGDVAEMLILSSRPDLSQVEKVSDAYLPDSDLWVSDYPCLRRDLFVEVSRRLGYE</sequence>
<dbReference type="Proteomes" id="UP000248857">
    <property type="component" value="Unassembled WGS sequence"/>
</dbReference>
<dbReference type="OrthoDB" id="459934at2"/>
<keyword evidence="1" id="KW-0812">Transmembrane</keyword>
<evidence type="ECO:0000313" key="2">
    <source>
        <dbReference type="EMBL" id="PZD74772.1"/>
    </source>
</evidence>
<feature type="transmembrane region" description="Helical" evidence="1">
    <location>
        <begin position="33"/>
        <end position="54"/>
    </location>
</feature>
<gene>
    <name evidence="2" type="ORF">C1752_01058</name>
</gene>
<dbReference type="RefSeq" id="WP_110984998.1">
    <property type="nucleotide sequence ID" value="NZ_CAWNWM010000002.1"/>
</dbReference>
<evidence type="ECO:0000256" key="1">
    <source>
        <dbReference type="SAM" id="Phobius"/>
    </source>
</evidence>
<dbReference type="AlphaFoldDB" id="A0A2W1JXH6"/>
<keyword evidence="3" id="KW-1185">Reference proteome</keyword>
<name>A0A2W1JXH6_9CYAN</name>
<keyword evidence="1" id="KW-0472">Membrane</keyword>
<evidence type="ECO:0000313" key="3">
    <source>
        <dbReference type="Proteomes" id="UP000248857"/>
    </source>
</evidence>
<reference evidence="2 3" key="1">
    <citation type="journal article" date="2018" name="Sci. Rep.">
        <title>A novel species of the marine cyanobacterium Acaryochloris with a unique pigment content and lifestyle.</title>
        <authorList>
            <person name="Partensky F."/>
            <person name="Six C."/>
            <person name="Ratin M."/>
            <person name="Garczarek L."/>
            <person name="Vaulot D."/>
            <person name="Probert I."/>
            <person name="Calteau A."/>
            <person name="Gourvil P."/>
            <person name="Marie D."/>
            <person name="Grebert T."/>
            <person name="Bouchier C."/>
            <person name="Le Panse S."/>
            <person name="Gachenot M."/>
            <person name="Rodriguez F."/>
            <person name="Garrido J.L."/>
        </authorList>
    </citation>
    <scope>NUCLEOTIDE SEQUENCE [LARGE SCALE GENOMIC DNA]</scope>
    <source>
        <strain evidence="2 3">RCC1774</strain>
    </source>
</reference>
<feature type="transmembrane region" description="Helical" evidence="1">
    <location>
        <begin position="60"/>
        <end position="80"/>
    </location>
</feature>
<proteinExistence type="predicted"/>
<evidence type="ECO:0008006" key="4">
    <source>
        <dbReference type="Google" id="ProtNLM"/>
    </source>
</evidence>
<protein>
    <recommendedName>
        <fullName evidence="4">Phosphate ABC transporter permease</fullName>
    </recommendedName>
</protein>
<dbReference type="EMBL" id="PQWO01000002">
    <property type="protein sequence ID" value="PZD74772.1"/>
    <property type="molecule type" value="Genomic_DNA"/>
</dbReference>
<accession>A0A2W1JXH6</accession>